<feature type="compositionally biased region" description="Low complexity" evidence="1">
    <location>
        <begin position="157"/>
        <end position="168"/>
    </location>
</feature>
<evidence type="ECO:0000313" key="2">
    <source>
        <dbReference type="EMBL" id="KIL58148.1"/>
    </source>
</evidence>
<feature type="compositionally biased region" description="Low complexity" evidence="1">
    <location>
        <begin position="1008"/>
        <end position="1024"/>
    </location>
</feature>
<dbReference type="OrthoDB" id="3364707at2759"/>
<feature type="compositionally biased region" description="Polar residues" evidence="1">
    <location>
        <begin position="199"/>
        <end position="210"/>
    </location>
</feature>
<feature type="compositionally biased region" description="Basic and acidic residues" evidence="1">
    <location>
        <begin position="800"/>
        <end position="822"/>
    </location>
</feature>
<feature type="compositionally biased region" description="Polar residues" evidence="1">
    <location>
        <begin position="922"/>
        <end position="942"/>
    </location>
</feature>
<feature type="compositionally biased region" description="Basic and acidic residues" evidence="1">
    <location>
        <begin position="390"/>
        <end position="403"/>
    </location>
</feature>
<feature type="compositionally biased region" description="Basic residues" evidence="1">
    <location>
        <begin position="581"/>
        <end position="597"/>
    </location>
</feature>
<feature type="compositionally biased region" description="Low complexity" evidence="1">
    <location>
        <begin position="547"/>
        <end position="558"/>
    </location>
</feature>
<feature type="compositionally biased region" description="Low complexity" evidence="1">
    <location>
        <begin position="509"/>
        <end position="524"/>
    </location>
</feature>
<name>A0A0C2WPG9_AMAMK</name>
<feature type="compositionally biased region" description="Low complexity" evidence="1">
    <location>
        <begin position="323"/>
        <end position="337"/>
    </location>
</feature>
<feature type="region of interest" description="Disordered" evidence="1">
    <location>
        <begin position="472"/>
        <end position="604"/>
    </location>
</feature>
<feature type="region of interest" description="Disordered" evidence="1">
    <location>
        <begin position="1"/>
        <end position="129"/>
    </location>
</feature>
<evidence type="ECO:0000313" key="3">
    <source>
        <dbReference type="Proteomes" id="UP000054549"/>
    </source>
</evidence>
<feature type="compositionally biased region" description="Low complexity" evidence="1">
    <location>
        <begin position="823"/>
        <end position="836"/>
    </location>
</feature>
<feature type="compositionally biased region" description="Basic and acidic residues" evidence="1">
    <location>
        <begin position="66"/>
        <end position="75"/>
    </location>
</feature>
<feature type="compositionally biased region" description="Low complexity" evidence="1">
    <location>
        <begin position="472"/>
        <end position="499"/>
    </location>
</feature>
<feature type="compositionally biased region" description="Low complexity" evidence="1">
    <location>
        <begin position="1048"/>
        <end position="1058"/>
    </location>
</feature>
<feature type="compositionally biased region" description="Basic and acidic residues" evidence="1">
    <location>
        <begin position="86"/>
        <end position="97"/>
    </location>
</feature>
<feature type="compositionally biased region" description="Basic and acidic residues" evidence="1">
    <location>
        <begin position="105"/>
        <end position="123"/>
    </location>
</feature>
<feature type="region of interest" description="Disordered" evidence="1">
    <location>
        <begin position="765"/>
        <end position="973"/>
    </location>
</feature>
<feature type="compositionally biased region" description="Acidic residues" evidence="1">
    <location>
        <begin position="76"/>
        <end position="85"/>
    </location>
</feature>
<sequence length="1167" mass="124270">MPSSIIPSAPPTPTSFDSTFESPPPGRGPKVLNGRLVKSKPRQPTQSTSSRTLPPSALGSPSPLAEGKKDQRADRDDDDDDDYDDNHDNDNDNEDVHVSGNEHVNATKEPQKHPKDSRDKEVKPASGNKIWKLMKRISTGGLRDKYTLHSPSFSLSGKAPAARGVAGAASGGGGIGGPPRSLSRAAQLRVTKLSNYSEESLPLSHQSHGSYGSLVASSSHTSHASHGESCAGPALLASASAFNTFNHDHEPPPPVPAIPKDLQNHHLQNPNVLLPPSVASSPSSPASVSSSEPGLNMSRKHHRRDRDSRSASSPIPSIPSPLSPGQFSSSSTNSSSSPPTPHTPSPSPSAPSKKRILSRISSMGLLRRKPSIASGLASSLGFGAPATGLDKADKSGKNEKMKNNEGTNTEAAAAQGEFAVQDVPALFTIPTIPSTPPHYPSITASSKVSKPKSAKYSISCIPIPSIPSMPSMSIIASSTPSTPVRSTTTQISSISSSSSRPGTGKTTLSQSSSAASSPRLSSDCSHSRSMGILAMQSGRRRSRSMSRSRSNSLDSLDSLGRRRHHHDRHDYNNHAHTTPTRNKKNNSNHRNNNHNHNHNTAPIPTDITVTNNNNHPYPLDKHIVPPLELSATLNGEDDTNKWGVEHVLPGDVDQAATSNSPVSLPAIGHINGHNGQSGNGSFSYPPPHPHSSLGRRDGDPGLGPKRVNRSINNRSTGSLLLKDKLEDSTVMVEKVNKREVMVDKWERLLERVEKWDKSELDKLDGLRSRSLGGGGEPWAIVRSPEQELPSLPVPPRRRTKEKESRREKEKELSREEKWERSASMDVPASPVSSSPVYRGRTTVDDIPAPSTFGRVMGKQIGAEGCTEETSSPILGRASFSAVGDDGRDSRKKNGRDGSRKRRSLSAVRSASALISSSSSSKDGQSNTALPSPRSWTKSLSSPTRRKSSENAADVVAVASSTTSPVPAPSAAAAPPRALGTLFRKLSFSSLSSSPASGTEKRRTKSSRRPSTASSVSSAKARSVSISGGGKGGFFWNGGNGDDNKQGELESSSSLPQPRRLLRKNSLLKGRSNTGNQDKPPTIPVATRMRRPRTADSSPSISNSNGTLTEKEKRERWEYLLERSEKAGGTLHLHANGDGLLSDRMRMSMVSTASGVSGAQVGQEGIIE</sequence>
<feature type="compositionally biased region" description="Gly residues" evidence="1">
    <location>
        <begin position="1026"/>
        <end position="1040"/>
    </location>
</feature>
<dbReference type="AlphaFoldDB" id="A0A0C2WPG9"/>
<feature type="region of interest" description="Disordered" evidence="1">
    <location>
        <begin position="989"/>
        <end position="1112"/>
    </location>
</feature>
<accession>A0A0C2WPG9</accession>
<feature type="compositionally biased region" description="Polar residues" evidence="1">
    <location>
        <begin position="1094"/>
        <end position="1107"/>
    </location>
</feature>
<proteinExistence type="predicted"/>
<feature type="region of interest" description="Disordered" evidence="1">
    <location>
        <begin position="150"/>
        <end position="181"/>
    </location>
</feature>
<keyword evidence="3" id="KW-1185">Reference proteome</keyword>
<dbReference type="EMBL" id="KN818346">
    <property type="protein sequence ID" value="KIL58148.1"/>
    <property type="molecule type" value="Genomic_DNA"/>
</dbReference>
<dbReference type="HOGENOM" id="CLU_274508_0_0_1"/>
<evidence type="ECO:0000256" key="1">
    <source>
        <dbReference type="SAM" id="MobiDB-lite"/>
    </source>
</evidence>
<feature type="compositionally biased region" description="Basic residues" evidence="1">
    <location>
        <begin position="889"/>
        <end position="903"/>
    </location>
</feature>
<feature type="region of interest" description="Disordered" evidence="1">
    <location>
        <begin position="652"/>
        <end position="715"/>
    </location>
</feature>
<feature type="compositionally biased region" description="Pro residues" evidence="1">
    <location>
        <begin position="338"/>
        <end position="349"/>
    </location>
</feature>
<reference evidence="2 3" key="1">
    <citation type="submission" date="2014-04" db="EMBL/GenBank/DDBJ databases">
        <title>Evolutionary Origins and Diversification of the Mycorrhizal Mutualists.</title>
        <authorList>
            <consortium name="DOE Joint Genome Institute"/>
            <consortium name="Mycorrhizal Genomics Consortium"/>
            <person name="Kohler A."/>
            <person name="Kuo A."/>
            <person name="Nagy L.G."/>
            <person name="Floudas D."/>
            <person name="Copeland A."/>
            <person name="Barry K.W."/>
            <person name="Cichocki N."/>
            <person name="Veneault-Fourrey C."/>
            <person name="LaButti K."/>
            <person name="Lindquist E.A."/>
            <person name="Lipzen A."/>
            <person name="Lundell T."/>
            <person name="Morin E."/>
            <person name="Murat C."/>
            <person name="Riley R."/>
            <person name="Ohm R."/>
            <person name="Sun H."/>
            <person name="Tunlid A."/>
            <person name="Henrissat B."/>
            <person name="Grigoriev I.V."/>
            <person name="Hibbett D.S."/>
            <person name="Martin F."/>
        </authorList>
    </citation>
    <scope>NUCLEOTIDE SEQUENCE [LARGE SCALE GENOMIC DNA]</scope>
    <source>
        <strain evidence="2 3">Koide BX008</strain>
    </source>
</reference>
<feature type="region of interest" description="Disordered" evidence="1">
    <location>
        <begin position="199"/>
        <end position="229"/>
    </location>
</feature>
<feature type="region of interest" description="Disordered" evidence="1">
    <location>
        <begin position="377"/>
        <end position="404"/>
    </location>
</feature>
<feature type="region of interest" description="Disordered" evidence="1">
    <location>
        <begin position="244"/>
        <end position="354"/>
    </location>
</feature>
<gene>
    <name evidence="2" type="ORF">M378DRAFT_200624</name>
</gene>
<feature type="compositionally biased region" description="Low complexity" evidence="1">
    <location>
        <begin position="951"/>
        <end position="973"/>
    </location>
</feature>
<feature type="compositionally biased region" description="Low complexity" evidence="1">
    <location>
        <begin position="53"/>
        <end position="65"/>
    </location>
</feature>
<dbReference type="Proteomes" id="UP000054549">
    <property type="component" value="Unassembled WGS sequence"/>
</dbReference>
<feature type="compositionally biased region" description="Polar residues" evidence="1">
    <location>
        <begin position="42"/>
        <end position="52"/>
    </location>
</feature>
<feature type="compositionally biased region" description="Low complexity" evidence="1">
    <location>
        <begin position="904"/>
        <end position="921"/>
    </location>
</feature>
<feature type="compositionally biased region" description="Low complexity" evidence="1">
    <location>
        <begin position="275"/>
        <end position="291"/>
    </location>
</feature>
<organism evidence="2 3">
    <name type="scientific">Amanita muscaria (strain Koide BX008)</name>
    <dbReference type="NCBI Taxonomy" id="946122"/>
    <lineage>
        <taxon>Eukaryota</taxon>
        <taxon>Fungi</taxon>
        <taxon>Dikarya</taxon>
        <taxon>Basidiomycota</taxon>
        <taxon>Agaricomycotina</taxon>
        <taxon>Agaricomycetes</taxon>
        <taxon>Agaricomycetidae</taxon>
        <taxon>Agaricales</taxon>
        <taxon>Pluteineae</taxon>
        <taxon>Amanitaceae</taxon>
        <taxon>Amanita</taxon>
    </lineage>
</organism>
<protein>
    <submittedName>
        <fullName evidence="2">Uncharacterized protein</fullName>
    </submittedName>
</protein>
<dbReference type="InParanoid" id="A0A0C2WPG9"/>